<dbReference type="SUPFAM" id="SSF53474">
    <property type="entry name" value="alpha/beta-Hydrolases"/>
    <property type="match status" value="1"/>
</dbReference>
<evidence type="ECO:0000313" key="9">
    <source>
        <dbReference type="Proteomes" id="UP000799291"/>
    </source>
</evidence>
<dbReference type="InterPro" id="IPR052374">
    <property type="entry name" value="SERAC1"/>
</dbReference>
<evidence type="ECO:0000256" key="4">
    <source>
        <dbReference type="ARBA" id="ARBA00022824"/>
    </source>
</evidence>
<evidence type="ECO:0000256" key="5">
    <source>
        <dbReference type="ARBA" id="ARBA00023128"/>
    </source>
</evidence>
<dbReference type="PANTHER" id="PTHR48182">
    <property type="entry name" value="PROTEIN SERAC1"/>
    <property type="match status" value="1"/>
</dbReference>
<evidence type="ECO:0000313" key="8">
    <source>
        <dbReference type="EMBL" id="KAF2675927.1"/>
    </source>
</evidence>
<sequence length="310" mass="34594">MAQYGLTTWYDGEKAEVDIVFVHGLRGGRESTWTKDGVIWPKELLSKDIPKSRILSFGYDSGIVHSDTAEVTQGSLADDARQLCSLLDDARKQTSTADRPIIVIGHSLGGLVLAQVVYGGNGATEGDSIRSIAQHIKGMIFLGTPFFGSKIAGWGEIVRRIFSLVQKTDQNTLKNLKLDSEELKDLRLGFPDVIRKRNQTSEKVVVFFFFEKKMTYKVWVVKEEDASYPGVGEILPMQANHLDICKFDDAEDDGYKQVRAKIKQAMEATDITETRTGNKTYIVNNDGTITNLAQGDMRIEQQTNNYGQTK</sequence>
<reference evidence="8" key="1">
    <citation type="journal article" date="2020" name="Stud. Mycol.">
        <title>101 Dothideomycetes genomes: a test case for predicting lifestyles and emergence of pathogens.</title>
        <authorList>
            <person name="Haridas S."/>
            <person name="Albert R."/>
            <person name="Binder M."/>
            <person name="Bloem J."/>
            <person name="Labutti K."/>
            <person name="Salamov A."/>
            <person name="Andreopoulos B."/>
            <person name="Baker S."/>
            <person name="Barry K."/>
            <person name="Bills G."/>
            <person name="Bluhm B."/>
            <person name="Cannon C."/>
            <person name="Castanera R."/>
            <person name="Culley D."/>
            <person name="Daum C."/>
            <person name="Ezra D."/>
            <person name="Gonzalez J."/>
            <person name="Henrissat B."/>
            <person name="Kuo A."/>
            <person name="Liang C."/>
            <person name="Lipzen A."/>
            <person name="Lutzoni F."/>
            <person name="Magnuson J."/>
            <person name="Mondo S."/>
            <person name="Nolan M."/>
            <person name="Ohm R."/>
            <person name="Pangilinan J."/>
            <person name="Park H.-J."/>
            <person name="Ramirez L."/>
            <person name="Alfaro M."/>
            <person name="Sun H."/>
            <person name="Tritt A."/>
            <person name="Yoshinaga Y."/>
            <person name="Zwiers L.-H."/>
            <person name="Turgeon B."/>
            <person name="Goodwin S."/>
            <person name="Spatafora J."/>
            <person name="Crous P."/>
            <person name="Grigoriev I."/>
        </authorList>
    </citation>
    <scope>NUCLEOTIDE SEQUENCE</scope>
    <source>
        <strain evidence="8">CBS 122367</strain>
    </source>
</reference>
<evidence type="ECO:0000256" key="2">
    <source>
        <dbReference type="ARBA" id="ARBA00004240"/>
    </source>
</evidence>
<dbReference type="InterPro" id="IPR029058">
    <property type="entry name" value="AB_hydrolase_fold"/>
</dbReference>
<gene>
    <name evidence="8" type="ORF">K458DRAFT_425127</name>
</gene>
<keyword evidence="4" id="KW-0256">Endoplasmic reticulum</keyword>
<dbReference type="EMBL" id="MU005644">
    <property type="protein sequence ID" value="KAF2675927.1"/>
    <property type="molecule type" value="Genomic_DNA"/>
</dbReference>
<dbReference type="Gene3D" id="3.40.50.1820">
    <property type="entry name" value="alpha/beta hydrolase"/>
    <property type="match status" value="1"/>
</dbReference>
<dbReference type="GO" id="GO:0016020">
    <property type="term" value="C:membrane"/>
    <property type="evidence" value="ECO:0007669"/>
    <property type="project" value="UniProtKB-SubCell"/>
</dbReference>
<organism evidence="8 9">
    <name type="scientific">Lentithecium fluviatile CBS 122367</name>
    <dbReference type="NCBI Taxonomy" id="1168545"/>
    <lineage>
        <taxon>Eukaryota</taxon>
        <taxon>Fungi</taxon>
        <taxon>Dikarya</taxon>
        <taxon>Ascomycota</taxon>
        <taxon>Pezizomycotina</taxon>
        <taxon>Dothideomycetes</taxon>
        <taxon>Pleosporomycetidae</taxon>
        <taxon>Pleosporales</taxon>
        <taxon>Massarineae</taxon>
        <taxon>Lentitheciaceae</taxon>
        <taxon>Lentithecium</taxon>
    </lineage>
</organism>
<name>A0A6G1ICG1_9PLEO</name>
<keyword evidence="6" id="KW-0472">Membrane</keyword>
<keyword evidence="9" id="KW-1185">Reference proteome</keyword>
<evidence type="ECO:0000259" key="7">
    <source>
        <dbReference type="Pfam" id="PF12697"/>
    </source>
</evidence>
<dbReference type="GO" id="GO:0005739">
    <property type="term" value="C:mitochondrion"/>
    <property type="evidence" value="ECO:0007669"/>
    <property type="project" value="UniProtKB-SubCell"/>
</dbReference>
<comment type="subcellular location">
    <subcellularLocation>
        <location evidence="2">Endoplasmic reticulum</location>
    </subcellularLocation>
    <subcellularLocation>
        <location evidence="3">Membrane</location>
    </subcellularLocation>
    <subcellularLocation>
        <location evidence="1">Mitochondrion</location>
    </subcellularLocation>
</comment>
<evidence type="ECO:0000256" key="3">
    <source>
        <dbReference type="ARBA" id="ARBA00004370"/>
    </source>
</evidence>
<evidence type="ECO:0000256" key="6">
    <source>
        <dbReference type="ARBA" id="ARBA00023136"/>
    </source>
</evidence>
<dbReference type="AlphaFoldDB" id="A0A6G1ICG1"/>
<dbReference type="OrthoDB" id="427518at2759"/>
<dbReference type="GO" id="GO:0005783">
    <property type="term" value="C:endoplasmic reticulum"/>
    <property type="evidence" value="ECO:0007669"/>
    <property type="project" value="UniProtKB-SubCell"/>
</dbReference>
<dbReference type="Pfam" id="PF12697">
    <property type="entry name" value="Abhydrolase_6"/>
    <property type="match status" value="1"/>
</dbReference>
<evidence type="ECO:0000256" key="1">
    <source>
        <dbReference type="ARBA" id="ARBA00004173"/>
    </source>
</evidence>
<proteinExistence type="predicted"/>
<feature type="domain" description="AB hydrolase-1" evidence="7">
    <location>
        <begin position="19"/>
        <end position="144"/>
    </location>
</feature>
<protein>
    <recommendedName>
        <fullName evidence="7">AB hydrolase-1 domain-containing protein</fullName>
    </recommendedName>
</protein>
<dbReference type="InterPro" id="IPR000073">
    <property type="entry name" value="AB_hydrolase_1"/>
</dbReference>
<dbReference type="PANTHER" id="PTHR48182:SF2">
    <property type="entry name" value="PROTEIN SERAC1"/>
    <property type="match status" value="1"/>
</dbReference>
<dbReference type="Proteomes" id="UP000799291">
    <property type="component" value="Unassembled WGS sequence"/>
</dbReference>
<accession>A0A6G1ICG1</accession>
<keyword evidence="5" id="KW-0496">Mitochondrion</keyword>